<dbReference type="EMBL" id="ML119653">
    <property type="protein sequence ID" value="RPA85448.1"/>
    <property type="molecule type" value="Genomic_DNA"/>
</dbReference>
<evidence type="ECO:0000256" key="6">
    <source>
        <dbReference type="SAM" id="MobiDB-lite"/>
    </source>
</evidence>
<dbReference type="CDD" id="cd17325">
    <property type="entry name" value="MFS_MdtG_SLC18_like"/>
    <property type="match status" value="1"/>
</dbReference>
<gene>
    <name evidence="9" type="ORF">BJ508DRAFT_411868</name>
</gene>
<dbReference type="PROSITE" id="PS50850">
    <property type="entry name" value="MFS"/>
    <property type="match status" value="1"/>
</dbReference>
<dbReference type="InterPro" id="IPR036259">
    <property type="entry name" value="MFS_trans_sf"/>
</dbReference>
<keyword evidence="4 7" id="KW-1133">Transmembrane helix</keyword>
<feature type="region of interest" description="Disordered" evidence="6">
    <location>
        <begin position="499"/>
        <end position="525"/>
    </location>
</feature>
<dbReference type="InterPro" id="IPR020846">
    <property type="entry name" value="MFS_dom"/>
</dbReference>
<feature type="transmembrane region" description="Helical" evidence="7">
    <location>
        <begin position="200"/>
        <end position="222"/>
    </location>
</feature>
<dbReference type="STRING" id="1160509.A0A3N4IL66"/>
<dbReference type="AlphaFoldDB" id="A0A3N4IL66"/>
<evidence type="ECO:0000256" key="2">
    <source>
        <dbReference type="ARBA" id="ARBA00022448"/>
    </source>
</evidence>
<feature type="transmembrane region" description="Helical" evidence="7">
    <location>
        <begin position="41"/>
        <end position="62"/>
    </location>
</feature>
<keyword evidence="3 7" id="KW-0812">Transmembrane</keyword>
<dbReference type="InterPro" id="IPR011701">
    <property type="entry name" value="MFS"/>
</dbReference>
<feature type="transmembrane region" description="Helical" evidence="7">
    <location>
        <begin position="473"/>
        <end position="495"/>
    </location>
</feature>
<keyword evidence="10" id="KW-1185">Reference proteome</keyword>
<reference evidence="9 10" key="1">
    <citation type="journal article" date="2018" name="Nat. Ecol. Evol.">
        <title>Pezizomycetes genomes reveal the molecular basis of ectomycorrhizal truffle lifestyle.</title>
        <authorList>
            <person name="Murat C."/>
            <person name="Payen T."/>
            <person name="Noel B."/>
            <person name="Kuo A."/>
            <person name="Morin E."/>
            <person name="Chen J."/>
            <person name="Kohler A."/>
            <person name="Krizsan K."/>
            <person name="Balestrini R."/>
            <person name="Da Silva C."/>
            <person name="Montanini B."/>
            <person name="Hainaut M."/>
            <person name="Levati E."/>
            <person name="Barry K.W."/>
            <person name="Belfiori B."/>
            <person name="Cichocki N."/>
            <person name="Clum A."/>
            <person name="Dockter R.B."/>
            <person name="Fauchery L."/>
            <person name="Guy J."/>
            <person name="Iotti M."/>
            <person name="Le Tacon F."/>
            <person name="Lindquist E.A."/>
            <person name="Lipzen A."/>
            <person name="Malagnac F."/>
            <person name="Mello A."/>
            <person name="Molinier V."/>
            <person name="Miyauchi S."/>
            <person name="Poulain J."/>
            <person name="Riccioni C."/>
            <person name="Rubini A."/>
            <person name="Sitrit Y."/>
            <person name="Splivallo R."/>
            <person name="Traeger S."/>
            <person name="Wang M."/>
            <person name="Zifcakova L."/>
            <person name="Wipf D."/>
            <person name="Zambonelli A."/>
            <person name="Paolocci F."/>
            <person name="Nowrousian M."/>
            <person name="Ottonello S."/>
            <person name="Baldrian P."/>
            <person name="Spatafora J.W."/>
            <person name="Henrissat B."/>
            <person name="Nagy L.G."/>
            <person name="Aury J.M."/>
            <person name="Wincker P."/>
            <person name="Grigoriev I.V."/>
            <person name="Bonfante P."/>
            <person name="Martin F.M."/>
        </authorList>
    </citation>
    <scope>NUCLEOTIDE SEQUENCE [LARGE SCALE GENOMIC DNA]</scope>
    <source>
        <strain evidence="9 10">RN42</strain>
    </source>
</reference>
<feature type="transmembrane region" description="Helical" evidence="7">
    <location>
        <begin position="398"/>
        <end position="420"/>
    </location>
</feature>
<feature type="transmembrane region" description="Helical" evidence="7">
    <location>
        <begin position="359"/>
        <end position="378"/>
    </location>
</feature>
<evidence type="ECO:0000256" key="5">
    <source>
        <dbReference type="ARBA" id="ARBA00023136"/>
    </source>
</evidence>
<evidence type="ECO:0000256" key="4">
    <source>
        <dbReference type="ARBA" id="ARBA00022989"/>
    </source>
</evidence>
<dbReference type="Proteomes" id="UP000275078">
    <property type="component" value="Unassembled WGS sequence"/>
</dbReference>
<protein>
    <submittedName>
        <fullName evidence="9">MFS general substrate transporter</fullName>
    </submittedName>
</protein>
<evidence type="ECO:0000313" key="9">
    <source>
        <dbReference type="EMBL" id="RPA85448.1"/>
    </source>
</evidence>
<feature type="region of interest" description="Disordered" evidence="6">
    <location>
        <begin position="1"/>
        <end position="22"/>
    </location>
</feature>
<feature type="transmembrane region" description="Helical" evidence="7">
    <location>
        <begin position="144"/>
        <end position="162"/>
    </location>
</feature>
<feature type="transmembrane region" description="Helical" evidence="7">
    <location>
        <begin position="298"/>
        <end position="315"/>
    </location>
</feature>
<dbReference type="SUPFAM" id="SSF103473">
    <property type="entry name" value="MFS general substrate transporter"/>
    <property type="match status" value="1"/>
</dbReference>
<feature type="transmembrane region" description="Helical" evidence="7">
    <location>
        <begin position="117"/>
        <end position="138"/>
    </location>
</feature>
<dbReference type="PANTHER" id="PTHR23506">
    <property type="entry name" value="GH10249P"/>
    <property type="match status" value="1"/>
</dbReference>
<evidence type="ECO:0000259" key="8">
    <source>
        <dbReference type="PROSITE" id="PS50850"/>
    </source>
</evidence>
<name>A0A3N4IL66_ASCIM</name>
<accession>A0A3N4IL66</accession>
<evidence type="ECO:0000256" key="3">
    <source>
        <dbReference type="ARBA" id="ARBA00022692"/>
    </source>
</evidence>
<evidence type="ECO:0000256" key="1">
    <source>
        <dbReference type="ARBA" id="ARBA00004141"/>
    </source>
</evidence>
<keyword evidence="5 7" id="KW-0472">Membrane</keyword>
<feature type="domain" description="Major facilitator superfamily (MFS) profile" evidence="8">
    <location>
        <begin position="43"/>
        <end position="499"/>
    </location>
</feature>
<dbReference type="GO" id="GO:0022857">
    <property type="term" value="F:transmembrane transporter activity"/>
    <property type="evidence" value="ECO:0007669"/>
    <property type="project" value="InterPro"/>
</dbReference>
<feature type="compositionally biased region" description="Basic and acidic residues" evidence="6">
    <location>
        <begin position="515"/>
        <end position="525"/>
    </location>
</feature>
<proteinExistence type="predicted"/>
<organism evidence="9 10">
    <name type="scientific">Ascobolus immersus RN42</name>
    <dbReference type="NCBI Taxonomy" id="1160509"/>
    <lineage>
        <taxon>Eukaryota</taxon>
        <taxon>Fungi</taxon>
        <taxon>Dikarya</taxon>
        <taxon>Ascomycota</taxon>
        <taxon>Pezizomycotina</taxon>
        <taxon>Pezizomycetes</taxon>
        <taxon>Pezizales</taxon>
        <taxon>Ascobolaceae</taxon>
        <taxon>Ascobolus</taxon>
    </lineage>
</organism>
<comment type="subcellular location">
    <subcellularLocation>
        <location evidence="1">Membrane</location>
        <topology evidence="1">Multi-pass membrane protein</topology>
    </subcellularLocation>
</comment>
<feature type="transmembrane region" description="Helical" evidence="7">
    <location>
        <begin position="169"/>
        <end position="188"/>
    </location>
</feature>
<dbReference type="InterPro" id="IPR050930">
    <property type="entry name" value="MFS_Vesicular_Transporter"/>
</dbReference>
<dbReference type="PANTHER" id="PTHR23506:SF23">
    <property type="entry name" value="GH10249P"/>
    <property type="match status" value="1"/>
</dbReference>
<evidence type="ECO:0000313" key="10">
    <source>
        <dbReference type="Proteomes" id="UP000275078"/>
    </source>
</evidence>
<feature type="transmembrane region" description="Helical" evidence="7">
    <location>
        <begin position="441"/>
        <end position="461"/>
    </location>
</feature>
<evidence type="ECO:0000256" key="7">
    <source>
        <dbReference type="SAM" id="Phobius"/>
    </source>
</evidence>
<dbReference type="Pfam" id="PF07690">
    <property type="entry name" value="MFS_1"/>
    <property type="match status" value="1"/>
</dbReference>
<dbReference type="OrthoDB" id="5086884at2759"/>
<feature type="transmembrane region" description="Helical" evidence="7">
    <location>
        <begin position="82"/>
        <end position="105"/>
    </location>
</feature>
<dbReference type="Gene3D" id="1.20.1250.20">
    <property type="entry name" value="MFS general substrate transporter like domains"/>
    <property type="match status" value="1"/>
</dbReference>
<keyword evidence="2" id="KW-0813">Transport</keyword>
<feature type="transmembrane region" description="Helical" evidence="7">
    <location>
        <begin position="327"/>
        <end position="347"/>
    </location>
</feature>
<dbReference type="GO" id="GO:0016020">
    <property type="term" value="C:membrane"/>
    <property type="evidence" value="ECO:0007669"/>
    <property type="project" value="UniProtKB-SubCell"/>
</dbReference>
<sequence>MELSDQPQQTVAASTSPEVADTTPTVLPNRPFLLNFRCHKWFVTVTVTIAVFTDIFLYAIVIPVFPYELEDRVGVSEEGLQGMISMLLAAYGIGLIIFSVIAGWLADKWPERRTPLLVGLFVLTGSTVMLCVARNYALMFVGRLLQGGSSGVVWTVGLALLVDTVGTKQIGNAMGTVLLGMSMGHLIAPPLGGVVYEHGGYYAVFGMCFGLLAIDIFLRIILIERKDAIKFMTRDEIIALGGPAAEELQQRELLAESGNEKAEEPTVEQTTVEVNTSGKRDWAQILPAFIYLLKYPRLLAALFASLVQALAMTGLESTLPLHVEQNFGFGPSAAGFLFFATVIPTFISPVAGMFVDKYGARWIAAFGFFLAAPFWILLRLPDGSADNKTIEVVKLCTFMAFIGFGLCLGLTTLAEVQLFLDDLERDHPGLLGKNGATAQGYGLYNVAFSIGTVVGPIWAGFLRKSAGWQTMTWTFGLLLFLTSVPIALFTGGNIFEKRKREKEAKQLSTDTDQEDGGRMDVESKV</sequence>